<keyword evidence="2" id="KW-0496">Mitochondrion</keyword>
<dbReference type="OrthoDB" id="1696305at2759"/>
<dbReference type="InterPro" id="IPR007741">
    <property type="entry name" value="Ribosomal_mL43/mS25/NADH_DH"/>
</dbReference>
<comment type="caution">
    <text evidence="4">The sequence shown here is derived from an EMBL/GenBank/DDBJ whole genome shotgun (WGS) entry which is preliminary data.</text>
</comment>
<keyword evidence="4" id="KW-0687">Ribonucleoprotein</keyword>
<dbReference type="SMART" id="SM00916">
    <property type="entry name" value="L51_S25_CI-B8"/>
    <property type="match status" value="1"/>
</dbReference>
<proteinExistence type="predicted"/>
<dbReference type="GO" id="GO:0005840">
    <property type="term" value="C:ribosome"/>
    <property type="evidence" value="ECO:0007669"/>
    <property type="project" value="UniProtKB-KW"/>
</dbReference>
<sequence length="153" mass="17701">MSNPVMFRNLPKSRIAKQAARLNQIAGTSENAYKLGPKYSKMEIFLINQTPQRASVGLKQFWRQHLPTLKFHNDDFEFIMKRIKVEDTKEAEQCPVKIDLYEAQNQNKLTIDCSFKSESEILEEIIKSTEAAPVDSKDIPKLELKKKSVEEWA</sequence>
<comment type="subcellular location">
    <subcellularLocation>
        <location evidence="1">Mitochondrion</location>
    </subcellularLocation>
</comment>
<dbReference type="EMBL" id="CAKXYY010000017">
    <property type="protein sequence ID" value="CAH2354499.1"/>
    <property type="molecule type" value="Genomic_DNA"/>
</dbReference>
<feature type="domain" description="Ribosomal protein/NADH dehydrogenase" evidence="3">
    <location>
        <begin position="50"/>
        <end position="132"/>
    </location>
</feature>
<evidence type="ECO:0000259" key="3">
    <source>
        <dbReference type="SMART" id="SM00916"/>
    </source>
</evidence>
<evidence type="ECO:0000256" key="1">
    <source>
        <dbReference type="ARBA" id="ARBA00004173"/>
    </source>
</evidence>
<evidence type="ECO:0000256" key="2">
    <source>
        <dbReference type="ARBA" id="ARBA00023128"/>
    </source>
</evidence>
<evidence type="ECO:0000313" key="4">
    <source>
        <dbReference type="EMBL" id="CAH2354499.1"/>
    </source>
</evidence>
<evidence type="ECO:0000313" key="5">
    <source>
        <dbReference type="Proteomes" id="UP000837801"/>
    </source>
</evidence>
<keyword evidence="4" id="KW-0689">Ribosomal protein</keyword>
<gene>
    <name evidence="4" type="ORF">CLIB1423_17S00540</name>
</gene>
<accession>A0A9P0W006</accession>
<dbReference type="GO" id="GO:0005739">
    <property type="term" value="C:mitochondrion"/>
    <property type="evidence" value="ECO:0007669"/>
    <property type="project" value="UniProtKB-SubCell"/>
</dbReference>
<reference evidence="4" key="1">
    <citation type="submission" date="2022-03" db="EMBL/GenBank/DDBJ databases">
        <authorList>
            <person name="Legras J.-L."/>
            <person name="Devillers H."/>
            <person name="Grondin C."/>
        </authorList>
    </citation>
    <scope>NUCLEOTIDE SEQUENCE</scope>
    <source>
        <strain evidence="4">CLIB 1423</strain>
    </source>
</reference>
<dbReference type="Proteomes" id="UP000837801">
    <property type="component" value="Unassembled WGS sequence"/>
</dbReference>
<name>A0A9P0W006_9ASCO</name>
<protein>
    <submittedName>
        <fullName evidence="4">54S ribosomal protein Mrp49p, mitochondrial</fullName>
    </submittedName>
</protein>
<organism evidence="4 5">
    <name type="scientific">[Candida] railenensis</name>
    <dbReference type="NCBI Taxonomy" id="45579"/>
    <lineage>
        <taxon>Eukaryota</taxon>
        <taxon>Fungi</taxon>
        <taxon>Dikarya</taxon>
        <taxon>Ascomycota</taxon>
        <taxon>Saccharomycotina</taxon>
        <taxon>Pichiomycetes</taxon>
        <taxon>Debaryomycetaceae</taxon>
        <taxon>Kurtzmaniella</taxon>
    </lineage>
</organism>
<keyword evidence="5" id="KW-1185">Reference proteome</keyword>
<dbReference type="AlphaFoldDB" id="A0A9P0W006"/>